<name>A0ABP4SQJ4_9ACTN</name>
<dbReference type="Pfam" id="PF02374">
    <property type="entry name" value="ArsA_ATPase"/>
    <property type="match status" value="1"/>
</dbReference>
<evidence type="ECO:0000313" key="3">
    <source>
        <dbReference type="Proteomes" id="UP001500280"/>
    </source>
</evidence>
<gene>
    <name evidence="2" type="ORF">GCM10009745_18880</name>
</gene>
<reference evidence="3" key="1">
    <citation type="journal article" date="2019" name="Int. J. Syst. Evol. Microbiol.">
        <title>The Global Catalogue of Microorganisms (GCM) 10K type strain sequencing project: providing services to taxonomists for standard genome sequencing and annotation.</title>
        <authorList>
            <consortium name="The Broad Institute Genomics Platform"/>
            <consortium name="The Broad Institute Genome Sequencing Center for Infectious Disease"/>
            <person name="Wu L."/>
            <person name="Ma J."/>
        </authorList>
    </citation>
    <scope>NUCLEOTIDE SEQUENCE [LARGE SCALE GENOMIC DNA]</scope>
    <source>
        <strain evidence="3">JCM 14307</strain>
    </source>
</reference>
<organism evidence="2 3">
    <name type="scientific">Kribbella yunnanensis</name>
    <dbReference type="NCBI Taxonomy" id="190194"/>
    <lineage>
        <taxon>Bacteria</taxon>
        <taxon>Bacillati</taxon>
        <taxon>Actinomycetota</taxon>
        <taxon>Actinomycetes</taxon>
        <taxon>Propionibacteriales</taxon>
        <taxon>Kribbellaceae</taxon>
        <taxon>Kribbella</taxon>
    </lineage>
</organism>
<accession>A0ABP4SQJ4</accession>
<dbReference type="InterPro" id="IPR025723">
    <property type="entry name" value="ArsA/GET3_ATPase-like"/>
</dbReference>
<dbReference type="Gene3D" id="3.40.50.300">
    <property type="entry name" value="P-loop containing nucleotide triphosphate hydrolases"/>
    <property type="match status" value="1"/>
</dbReference>
<feature type="domain" description="ArsA/GET3 Anion-transporting ATPase-like" evidence="1">
    <location>
        <begin position="26"/>
        <end position="194"/>
    </location>
</feature>
<dbReference type="SUPFAM" id="SSF52540">
    <property type="entry name" value="P-loop containing nucleoside triphosphate hydrolases"/>
    <property type="match status" value="1"/>
</dbReference>
<evidence type="ECO:0000259" key="1">
    <source>
        <dbReference type="Pfam" id="PF02374"/>
    </source>
</evidence>
<sequence length="337" mass="36013">MRATLTGVNPVCRGPRPTLVLMARLHVVTGKGGTGKSTVAAAMALALAEQGKRVLLVEVEGRQGIAQLFDAPPLPYVERKIATGVGGGEVFALAVDAEAALLEYLDMYYHLGRAGKALDKVGAIDFVTTIAPGLRDVLLTGKVYEATRRKAHGKLAYDAVVLDAPPTGRIGSFLNVNHEVANLAKVGPIRNQADAIMGMLRSDVTRIHLVTLLEEMPVQETLDAVEQLEALDLRIGSVVVNMVRHSPLDEDALALAVKEKLPATELSKGLRAAGVAVSKELVATLAAEARDHAVRVGLERENRDRIDALGKQVTELMLQPEGIDHGTLIDLAEEFRA</sequence>
<evidence type="ECO:0000313" key="2">
    <source>
        <dbReference type="EMBL" id="GAA1675921.1"/>
    </source>
</evidence>
<dbReference type="InterPro" id="IPR016300">
    <property type="entry name" value="ATPase_ArsA/GET3"/>
</dbReference>
<keyword evidence="3" id="KW-1185">Reference proteome</keyword>
<dbReference type="PANTHER" id="PTHR10803:SF31">
    <property type="entry name" value="ATPASE RV3679-RELATED"/>
    <property type="match status" value="1"/>
</dbReference>
<dbReference type="PANTHER" id="PTHR10803">
    <property type="entry name" value="ARSENICAL PUMP-DRIVING ATPASE ARSENITE-TRANSLOCATING ATPASE"/>
    <property type="match status" value="1"/>
</dbReference>
<dbReference type="InterPro" id="IPR027417">
    <property type="entry name" value="P-loop_NTPase"/>
</dbReference>
<comment type="caution">
    <text evidence="2">The sequence shown here is derived from an EMBL/GenBank/DDBJ whole genome shotgun (WGS) entry which is preliminary data.</text>
</comment>
<protein>
    <submittedName>
        <fullName evidence="2">ArsA-related P-loop ATPase</fullName>
    </submittedName>
</protein>
<dbReference type="Proteomes" id="UP001500280">
    <property type="component" value="Unassembled WGS sequence"/>
</dbReference>
<proteinExistence type="predicted"/>
<dbReference type="EMBL" id="BAAANF010000005">
    <property type="protein sequence ID" value="GAA1675921.1"/>
    <property type="molecule type" value="Genomic_DNA"/>
</dbReference>